<dbReference type="PANTHER" id="PTHR30203:SF24">
    <property type="entry name" value="BLR4935 PROTEIN"/>
    <property type="match status" value="1"/>
</dbReference>
<comment type="similarity">
    <text evidence="1">Belongs to the outer membrane factor (OMF) (TC 1.B.17) family.</text>
</comment>
<evidence type="ECO:0000313" key="3">
    <source>
        <dbReference type="EMBL" id="PTU32292.1"/>
    </source>
</evidence>
<dbReference type="AlphaFoldDB" id="A0A2T5MI82"/>
<dbReference type="InterPro" id="IPR003423">
    <property type="entry name" value="OMP_efflux"/>
</dbReference>
<dbReference type="PANTHER" id="PTHR30203">
    <property type="entry name" value="OUTER MEMBRANE CATION EFFLUX PROTEIN"/>
    <property type="match status" value="1"/>
</dbReference>
<accession>A0A2T5MI82</accession>
<gene>
    <name evidence="3" type="ORF">CJD38_06465</name>
</gene>
<sequence length="426" mass="47357">MSLFRFFIAAACVLLTPVVLADQSATSFPALSLQQAVALTLERNPDLAQFAFQLKAKSTRVDAADLKPAPELNVQLENFLGTGRTRGATGLEATFALSQVIELGNQRQRRVELARTGIDSVDIARKSAQLDVLAEVSRRYIHVASDQEQLRLTELATQLAEKTVNEVRRRVKAAKSPEVELHRASIVLTRAEVEQEHAEHELLTSRRKLAAMWGSREVKFGEVRAQLFELPQIADFEVLTTQLASSPDFLRFATEARQRDAEVQLAKAKASSHYTVSAGLRRLQDSDDTAFVAGFTMPLFGRKQAQPAIAEAQALREGVDVESAAAKLKAETSLFELVQELKHSITEAETLRDKVLPKMEEALKATEYAYQRGRYGYLEWVDAQRERVAVQRALIESAANAHLFHTEIERLTAAPISDNATDRHAE</sequence>
<dbReference type="Proteomes" id="UP000244248">
    <property type="component" value="Unassembled WGS sequence"/>
</dbReference>
<reference evidence="3 4" key="1">
    <citation type="submission" date="2018-04" db="EMBL/GenBank/DDBJ databases">
        <title>Novel species isolated from glacier.</title>
        <authorList>
            <person name="Liu Q."/>
            <person name="Xin Y.-H."/>
        </authorList>
    </citation>
    <scope>NUCLEOTIDE SEQUENCE [LARGE SCALE GENOMIC DNA]</scope>
    <source>
        <strain evidence="3 4">GT1R17</strain>
    </source>
</reference>
<feature type="signal peptide" evidence="2">
    <location>
        <begin position="1"/>
        <end position="21"/>
    </location>
</feature>
<dbReference type="Pfam" id="PF02321">
    <property type="entry name" value="OEP"/>
    <property type="match status" value="1"/>
</dbReference>
<evidence type="ECO:0000256" key="1">
    <source>
        <dbReference type="ARBA" id="ARBA00007613"/>
    </source>
</evidence>
<protein>
    <submittedName>
        <fullName evidence="3">TolC family protein</fullName>
    </submittedName>
</protein>
<keyword evidence="2" id="KW-0732">Signal</keyword>
<organism evidence="3 4">
    <name type="scientific">Stenotrophobium rhamnosiphilum</name>
    <dbReference type="NCBI Taxonomy" id="2029166"/>
    <lineage>
        <taxon>Bacteria</taxon>
        <taxon>Pseudomonadati</taxon>
        <taxon>Pseudomonadota</taxon>
        <taxon>Gammaproteobacteria</taxon>
        <taxon>Nevskiales</taxon>
        <taxon>Nevskiaceae</taxon>
        <taxon>Stenotrophobium</taxon>
    </lineage>
</organism>
<comment type="caution">
    <text evidence="3">The sequence shown here is derived from an EMBL/GenBank/DDBJ whole genome shotgun (WGS) entry which is preliminary data.</text>
</comment>
<dbReference type="SUPFAM" id="SSF56954">
    <property type="entry name" value="Outer membrane efflux proteins (OEP)"/>
    <property type="match status" value="1"/>
</dbReference>
<dbReference type="Gene3D" id="1.20.1600.10">
    <property type="entry name" value="Outer membrane efflux proteins (OEP)"/>
    <property type="match status" value="1"/>
</dbReference>
<name>A0A2T5MI82_9GAMM</name>
<keyword evidence="4" id="KW-1185">Reference proteome</keyword>
<dbReference type="OrthoDB" id="9791261at2"/>
<evidence type="ECO:0000256" key="2">
    <source>
        <dbReference type="SAM" id="SignalP"/>
    </source>
</evidence>
<proteinExistence type="inferred from homology"/>
<dbReference type="InterPro" id="IPR010131">
    <property type="entry name" value="MdtP/NodT-like"/>
</dbReference>
<dbReference type="EMBL" id="QANS01000002">
    <property type="protein sequence ID" value="PTU32292.1"/>
    <property type="molecule type" value="Genomic_DNA"/>
</dbReference>
<feature type="chain" id="PRO_5015574851" evidence="2">
    <location>
        <begin position="22"/>
        <end position="426"/>
    </location>
</feature>
<evidence type="ECO:0000313" key="4">
    <source>
        <dbReference type="Proteomes" id="UP000244248"/>
    </source>
</evidence>
<dbReference type="GO" id="GO:0015562">
    <property type="term" value="F:efflux transmembrane transporter activity"/>
    <property type="evidence" value="ECO:0007669"/>
    <property type="project" value="InterPro"/>
</dbReference>